<dbReference type="AlphaFoldDB" id="D7CXG8"/>
<dbReference type="HOGENOM" id="CLU_012640_1_0_0"/>
<evidence type="ECO:0000313" key="5">
    <source>
        <dbReference type="Proteomes" id="UP000000379"/>
    </source>
</evidence>
<evidence type="ECO:0000313" key="4">
    <source>
        <dbReference type="EMBL" id="ADI14570.1"/>
    </source>
</evidence>
<keyword evidence="1" id="KW-0547">Nucleotide-binding</keyword>
<dbReference type="GO" id="GO:0051607">
    <property type="term" value="P:defense response to virus"/>
    <property type="evidence" value="ECO:0007669"/>
    <property type="project" value="UniProtKB-KW"/>
</dbReference>
<dbReference type="InterPro" id="IPR038242">
    <property type="entry name" value="Cmr2_N"/>
</dbReference>
<dbReference type="InterPro" id="IPR054767">
    <property type="entry name" value="Cas10-Cmr2_palm2"/>
</dbReference>
<evidence type="ECO:0000256" key="2">
    <source>
        <dbReference type="ARBA" id="ARBA00023118"/>
    </source>
</evidence>
<dbReference type="InterPro" id="IPR000160">
    <property type="entry name" value="GGDEF_dom"/>
</dbReference>
<reference evidence="5" key="1">
    <citation type="submission" date="2010-05" db="EMBL/GenBank/DDBJ databases">
        <title>The complete genome of Truepera radiovictris DSM 17093.</title>
        <authorList>
            <consortium name="US DOE Joint Genome Institute (JGI-PGF)"/>
            <person name="Lucas S."/>
            <person name="Copeland A."/>
            <person name="Lapidus A."/>
            <person name="Glavina del Rio T."/>
            <person name="Dalin E."/>
            <person name="Tice H."/>
            <person name="Bruce D."/>
            <person name="Goodwin L."/>
            <person name="Pitluck S."/>
            <person name="Kyrpides N."/>
            <person name="Mavromatis K."/>
            <person name="Ovchinnikova G."/>
            <person name="Munk A.C."/>
            <person name="Detter J.C."/>
            <person name="Han C."/>
            <person name="Tapia R."/>
            <person name="Land M."/>
            <person name="Hauser L."/>
            <person name="Markowitz V."/>
            <person name="Cheng J.-F."/>
            <person name="Hugenholtz P."/>
            <person name="Woyke T."/>
            <person name="Wu D."/>
            <person name="Tindall B."/>
            <person name="Pomrenke H.G."/>
            <person name="Brambilla E."/>
            <person name="Klenk H.-P."/>
            <person name="Eisen J.A."/>
        </authorList>
    </citation>
    <scope>NUCLEOTIDE SEQUENCE [LARGE SCALE GENOMIC DNA]</scope>
    <source>
        <strain evidence="5">DSM 17093 / CIP 108686 / LMG 22925 / RQ-24</strain>
    </source>
</reference>
<dbReference type="InterPro" id="IPR043128">
    <property type="entry name" value="Rev_trsase/Diguanyl_cyclase"/>
</dbReference>
<dbReference type="OrthoDB" id="9758700at2"/>
<sequence length="646" mass="71735">MPERLLHFTLGPVQGFVAQARRTRDLWAGSFLLSYLAGHAMKAVLEGGGSITFPDVGSMAKPTDPLLAAILGKPLPDNPTPKIGSLPNRFKAEVPDGFDPVSCRKAVLGAWQRIADAVWQRYVAGAAPQGRGTRAIWERQVAGFWDMSWVMGGDPGDRSDNTWLDRRKNWRTFAPTEEPGDKCTLMGSLQELSGFVRATARGKQTERGNQEDFWGEVRRRVGSLNLGEHERLCAVSLIKRLFPNVASEVIGWELDAKTWPSTSYMAAVPWLERIQASLEAQALALEYPKLVRTHAEGDIFGEYSTDLSCVARDDFTRLDGQLYYRYAIESDKERGFSAEAKRALQAHLGELSNAVGHPPSPFYALLLMDGDSLGKLLQHQSVQPTDVSRALAHFTDAVDGIVRERCGKTVYAGGDDVLALLPLDRALPAATALRQRYQQAFEEVLGGKRPADHPPTTISAGLVFAHYHTSLRAVMQEAHYLLDTVAKDGNGRDSIAVSVLTGSGRTVEWVSSWEERTAPHPVPDIVQDLVRGFVDKDDKDEAQFASKFFYNVRARFEVLTGDERTRRASGHKLPKELDAMRLLVAEYQKNKSRERVVPLHEAEERVKQLLRVCRVRKGGVEDPKTLNVEGAMLVRFLATKGRGVER</sequence>
<dbReference type="InterPro" id="IPR024615">
    <property type="entry name" value="CRISPR-assoc_Cmr2_N"/>
</dbReference>
<dbReference type="Pfam" id="PF12469">
    <property type="entry name" value="Cmr2_N"/>
    <property type="match status" value="1"/>
</dbReference>
<protein>
    <submittedName>
        <fullName evidence="4">CRISPR-associated protein, Crm2 family</fullName>
    </submittedName>
</protein>
<proteinExistence type="predicted"/>
<name>D7CXG8_TRURR</name>
<keyword evidence="2" id="KW-0051">Antiviral defense</keyword>
<gene>
    <name evidence="4" type="ordered locus">Trad_1448</name>
</gene>
<dbReference type="Pfam" id="PF22335">
    <property type="entry name" value="Cas10-Cmr2_palm2"/>
    <property type="match status" value="1"/>
</dbReference>
<dbReference type="NCBIfam" id="TIGR02577">
    <property type="entry name" value="cas_TM1794_Cmr2"/>
    <property type="match status" value="1"/>
</dbReference>
<evidence type="ECO:0000259" key="3">
    <source>
        <dbReference type="PROSITE" id="PS50887"/>
    </source>
</evidence>
<dbReference type="EMBL" id="CP002049">
    <property type="protein sequence ID" value="ADI14570.1"/>
    <property type="molecule type" value="Genomic_DNA"/>
</dbReference>
<dbReference type="RefSeq" id="WP_013177938.1">
    <property type="nucleotide sequence ID" value="NC_014221.1"/>
</dbReference>
<keyword evidence="5" id="KW-1185">Reference proteome</keyword>
<dbReference type="Gene3D" id="3.30.70.270">
    <property type="match status" value="1"/>
</dbReference>
<dbReference type="KEGG" id="tra:Trad_1448"/>
<dbReference type="InterPro" id="IPR013407">
    <property type="entry name" value="CRISPR-assoc_prot_Cmr2"/>
</dbReference>
<accession>D7CXG8</accession>
<reference evidence="4 5" key="2">
    <citation type="journal article" date="2011" name="Stand. Genomic Sci.">
        <title>Complete genome sequence of Truepera radiovictrix type strain (RQ-24).</title>
        <authorList>
            <person name="Ivanova N."/>
            <person name="Rohde C."/>
            <person name="Munk C."/>
            <person name="Nolan M."/>
            <person name="Lucas S."/>
            <person name="Del Rio T.G."/>
            <person name="Tice H."/>
            <person name="Deshpande S."/>
            <person name="Cheng J.F."/>
            <person name="Tapia R."/>
            <person name="Han C."/>
            <person name="Goodwin L."/>
            <person name="Pitluck S."/>
            <person name="Liolios K."/>
            <person name="Mavromatis K."/>
            <person name="Mikhailova N."/>
            <person name="Pati A."/>
            <person name="Chen A."/>
            <person name="Palaniappan K."/>
            <person name="Land M."/>
            <person name="Hauser L."/>
            <person name="Chang Y.J."/>
            <person name="Jeffries C.D."/>
            <person name="Brambilla E."/>
            <person name="Rohde M."/>
            <person name="Goker M."/>
            <person name="Tindall B.J."/>
            <person name="Woyke T."/>
            <person name="Bristow J."/>
            <person name="Eisen J.A."/>
            <person name="Markowitz V."/>
            <person name="Hugenholtz P."/>
            <person name="Kyrpides N.C."/>
            <person name="Klenk H.P."/>
            <person name="Lapidus A."/>
        </authorList>
    </citation>
    <scope>NUCLEOTIDE SEQUENCE [LARGE SCALE GENOMIC DNA]</scope>
    <source>
        <strain evidence="5">DSM 17093 / CIP 108686 / LMG 22925 / RQ-24</strain>
    </source>
</reference>
<evidence type="ECO:0000256" key="1">
    <source>
        <dbReference type="ARBA" id="ARBA00022741"/>
    </source>
</evidence>
<dbReference type="Proteomes" id="UP000000379">
    <property type="component" value="Chromosome"/>
</dbReference>
<feature type="domain" description="GGDEF" evidence="3">
    <location>
        <begin position="361"/>
        <end position="500"/>
    </location>
</feature>
<dbReference type="PROSITE" id="PS50887">
    <property type="entry name" value="GGDEF"/>
    <property type="match status" value="1"/>
</dbReference>
<dbReference type="STRING" id="649638.Trad_1448"/>
<dbReference type="Gene3D" id="3.30.70.2220">
    <property type="entry name" value="CRISPR-Cas system, Cmr2 subunit, D1 domain, cysteine cluster"/>
    <property type="match status" value="1"/>
</dbReference>
<dbReference type="GO" id="GO:0000166">
    <property type="term" value="F:nucleotide binding"/>
    <property type="evidence" value="ECO:0007669"/>
    <property type="project" value="UniProtKB-KW"/>
</dbReference>
<dbReference type="eggNOG" id="COG1353">
    <property type="taxonomic scope" value="Bacteria"/>
</dbReference>
<organism evidence="4 5">
    <name type="scientific">Truepera radiovictrix (strain DSM 17093 / CIP 108686 / LMG 22925 / RQ-24)</name>
    <dbReference type="NCBI Taxonomy" id="649638"/>
    <lineage>
        <taxon>Bacteria</taxon>
        <taxon>Thermotogati</taxon>
        <taxon>Deinococcota</taxon>
        <taxon>Deinococci</taxon>
        <taxon>Trueperales</taxon>
        <taxon>Trueperaceae</taxon>
        <taxon>Truepera</taxon>
    </lineage>
</organism>